<protein>
    <submittedName>
        <fullName evidence="1">Recombination enhancement, RecA-dependent nuclease</fullName>
    </submittedName>
</protein>
<dbReference type="EMBL" id="BK016193">
    <property type="protein sequence ID" value="DAG01500.1"/>
    <property type="molecule type" value="Genomic_DNA"/>
</dbReference>
<reference evidence="1" key="1">
    <citation type="journal article" date="2021" name="Proc. Natl. Acad. Sci. U.S.A.">
        <title>A Catalog of Tens of Thousands of Viruses from Human Metagenomes Reveals Hidden Associations with Chronic Diseases.</title>
        <authorList>
            <person name="Tisza M.J."/>
            <person name="Buck C.B."/>
        </authorList>
    </citation>
    <scope>NUCLEOTIDE SEQUENCE</scope>
    <source>
        <strain evidence="1">Ct8iP21</strain>
    </source>
</reference>
<name>A0A8S5V481_9CAUD</name>
<evidence type="ECO:0000313" key="1">
    <source>
        <dbReference type="EMBL" id="DAG01500.1"/>
    </source>
</evidence>
<proteinExistence type="predicted"/>
<dbReference type="Gene3D" id="3.30.40.190">
    <property type="match status" value="1"/>
</dbReference>
<organism evidence="1">
    <name type="scientific">Myoviridae sp. ct8iP21</name>
    <dbReference type="NCBI Taxonomy" id="2825041"/>
    <lineage>
        <taxon>Viruses</taxon>
        <taxon>Duplodnaviria</taxon>
        <taxon>Heunggongvirae</taxon>
        <taxon>Uroviricota</taxon>
        <taxon>Caudoviricetes</taxon>
    </lineage>
</organism>
<sequence length="100" mass="12123">MSKMKSNLVDSMEYCIECGSPYAECHHVFFGSFQKKYSDIFKFYLPLCAEHHRGKNSPHKNREKDLEYKKMAQRYFEENIGDRKDFMLNFGKNYLWEEEE</sequence>
<accession>A0A8S5V481</accession>